<sequence length="193" mass="21262">MITHIQGKLVEKNPTDVVIECNGVGYILNISLHTYSQIPHNELLKLYTHLQVKEDSHTLYGFSSLVEREVFRLLISVSGIGASIARTMLSSLTPKQVIEGIASNDVALIQSIKGIGAKTAQRVIIDLKDKVLKIYDLDEVSVSKGNTNKDEALSALEVLGFVRKQAERVVEKIIISEPEASVETIIKQALKNL</sequence>
<dbReference type="Proteomes" id="UP000032229">
    <property type="component" value="Chromosome"/>
</dbReference>
<proteinExistence type="inferred from homology"/>
<dbReference type="AlphaFoldDB" id="A0A0C5WK97"/>
<dbReference type="SUPFAM" id="SSF50249">
    <property type="entry name" value="Nucleic acid-binding proteins"/>
    <property type="match status" value="1"/>
</dbReference>
<dbReference type="GO" id="GO:0009378">
    <property type="term" value="F:four-way junction helicase activity"/>
    <property type="evidence" value="ECO:0007669"/>
    <property type="project" value="InterPro"/>
</dbReference>
<comment type="domain">
    <text evidence="6">Has three domains with a flexible linker between the domains II and III and assumes an 'L' shape. Domain III is highly mobile and contacts RuvB.</text>
</comment>
<dbReference type="OrthoDB" id="5293449at2"/>
<dbReference type="SMART" id="SM00278">
    <property type="entry name" value="HhH1"/>
    <property type="match status" value="2"/>
</dbReference>
<evidence type="ECO:0000256" key="5">
    <source>
        <dbReference type="ARBA" id="ARBA00023204"/>
    </source>
</evidence>
<dbReference type="RefSeq" id="WP_044637872.1">
    <property type="nucleotide sequence ID" value="NZ_CP007202.1"/>
</dbReference>
<dbReference type="Gene3D" id="1.10.150.20">
    <property type="entry name" value="5' to 3' exonuclease, C-terminal subdomain"/>
    <property type="match status" value="1"/>
</dbReference>
<dbReference type="Pfam" id="PF14520">
    <property type="entry name" value="HHH_5"/>
    <property type="match status" value="1"/>
</dbReference>
<dbReference type="GO" id="GO:0005524">
    <property type="term" value="F:ATP binding"/>
    <property type="evidence" value="ECO:0007669"/>
    <property type="project" value="InterPro"/>
</dbReference>
<evidence type="ECO:0000256" key="3">
    <source>
        <dbReference type="ARBA" id="ARBA00023125"/>
    </source>
</evidence>
<dbReference type="CDD" id="cd14332">
    <property type="entry name" value="UBA_RuvA_C"/>
    <property type="match status" value="1"/>
</dbReference>
<name>A0A0C5WK97_9FLAO</name>
<dbReference type="InterPro" id="IPR036267">
    <property type="entry name" value="RuvA_C_sf"/>
</dbReference>
<evidence type="ECO:0000256" key="2">
    <source>
        <dbReference type="ARBA" id="ARBA00022763"/>
    </source>
</evidence>
<dbReference type="EMBL" id="CP007202">
    <property type="protein sequence ID" value="AJR03170.1"/>
    <property type="molecule type" value="Genomic_DNA"/>
</dbReference>
<keyword evidence="9" id="KW-1185">Reference proteome</keyword>
<evidence type="ECO:0000259" key="7">
    <source>
        <dbReference type="SMART" id="SM00278"/>
    </source>
</evidence>
<dbReference type="InterPro" id="IPR000085">
    <property type="entry name" value="RuvA"/>
</dbReference>
<keyword evidence="4 6" id="KW-0233">DNA recombination</keyword>
<keyword evidence="3 6" id="KW-0238">DNA-binding</keyword>
<comment type="subcellular location">
    <subcellularLocation>
        <location evidence="6">Cytoplasm</location>
    </subcellularLocation>
</comment>
<dbReference type="KEGG" id="sze:AW14_05440"/>
<protein>
    <recommendedName>
        <fullName evidence="6">Holliday junction branch migration complex subunit RuvA</fullName>
    </recommendedName>
</protein>
<evidence type="ECO:0000313" key="9">
    <source>
        <dbReference type="Proteomes" id="UP000032229"/>
    </source>
</evidence>
<dbReference type="GO" id="GO:0006281">
    <property type="term" value="P:DNA repair"/>
    <property type="evidence" value="ECO:0007669"/>
    <property type="project" value="UniProtKB-UniRule"/>
</dbReference>
<dbReference type="GO" id="GO:0005737">
    <property type="term" value="C:cytoplasm"/>
    <property type="evidence" value="ECO:0007669"/>
    <property type="project" value="UniProtKB-SubCell"/>
</dbReference>
<dbReference type="Gene3D" id="1.10.8.10">
    <property type="entry name" value="DNA helicase RuvA subunit, C-terminal domain"/>
    <property type="match status" value="1"/>
</dbReference>
<keyword evidence="8" id="KW-0067">ATP-binding</keyword>
<comment type="similarity">
    <text evidence="6">Belongs to the RuvA family.</text>
</comment>
<evidence type="ECO:0000256" key="1">
    <source>
        <dbReference type="ARBA" id="ARBA00022490"/>
    </source>
</evidence>
<feature type="domain" description="Helix-hairpin-helix DNA-binding motif class 1" evidence="7">
    <location>
        <begin position="107"/>
        <end position="126"/>
    </location>
</feature>
<dbReference type="SUPFAM" id="SSF46929">
    <property type="entry name" value="DNA helicase RuvA subunit, C-terminal domain"/>
    <property type="match status" value="1"/>
</dbReference>
<comment type="subunit">
    <text evidence="6">Homotetramer. Forms an RuvA(8)-RuvB(12)-Holliday junction (HJ) complex. HJ DNA is sandwiched between 2 RuvA tetramers; dsDNA enters through RuvA and exits via RuvB. An RuvB hexamer assembles on each DNA strand where it exits the tetramer. Each RuvB hexamer is contacted by two RuvA subunits (via domain III) on 2 adjacent RuvB subunits; this complex drives branch migration. In the full resolvosome a probable DNA-RuvA(4)-RuvB(12)-RuvC(2) complex forms which resolves the HJ.</text>
</comment>
<dbReference type="GO" id="GO:0006310">
    <property type="term" value="P:DNA recombination"/>
    <property type="evidence" value="ECO:0007669"/>
    <property type="project" value="UniProtKB-UniRule"/>
</dbReference>
<keyword evidence="2 6" id="KW-0227">DNA damage</keyword>
<gene>
    <name evidence="6" type="primary">ruvA</name>
    <name evidence="8" type="ORF">AW14_05440</name>
</gene>
<dbReference type="HAMAP" id="MF_00031">
    <property type="entry name" value="DNA_HJ_migration_RuvA"/>
    <property type="match status" value="1"/>
</dbReference>
<evidence type="ECO:0000313" key="8">
    <source>
        <dbReference type="EMBL" id="AJR03170.1"/>
    </source>
</evidence>
<dbReference type="InterPro" id="IPR010994">
    <property type="entry name" value="RuvA_2-like"/>
</dbReference>
<dbReference type="PATRIC" id="fig|1454006.5.peg.1066"/>
<evidence type="ECO:0000256" key="6">
    <source>
        <dbReference type="HAMAP-Rule" id="MF_00031"/>
    </source>
</evidence>
<feature type="region of interest" description="Domain III" evidence="6">
    <location>
        <begin position="146"/>
        <end position="193"/>
    </location>
</feature>
<dbReference type="NCBIfam" id="TIGR00084">
    <property type="entry name" value="ruvA"/>
    <property type="match status" value="1"/>
</dbReference>
<dbReference type="InterPro" id="IPR003583">
    <property type="entry name" value="Hlx-hairpin-Hlx_DNA-bd_motif"/>
</dbReference>
<dbReference type="HOGENOM" id="CLU_087936_3_0_10"/>
<dbReference type="Pfam" id="PF07499">
    <property type="entry name" value="RuvA_C"/>
    <property type="match status" value="1"/>
</dbReference>
<dbReference type="InterPro" id="IPR013849">
    <property type="entry name" value="DNA_helicase_Holl-junc_RuvA_I"/>
</dbReference>
<dbReference type="GO" id="GO:0009379">
    <property type="term" value="C:Holliday junction helicase complex"/>
    <property type="evidence" value="ECO:0007669"/>
    <property type="project" value="InterPro"/>
</dbReference>
<dbReference type="SUPFAM" id="SSF47781">
    <property type="entry name" value="RuvA domain 2-like"/>
    <property type="match status" value="1"/>
</dbReference>
<evidence type="ECO:0000256" key="4">
    <source>
        <dbReference type="ARBA" id="ARBA00023172"/>
    </source>
</evidence>
<comment type="function">
    <text evidence="6">The RuvA-RuvB-RuvC complex processes Holliday junction (HJ) DNA during genetic recombination and DNA repair, while the RuvA-RuvB complex plays an important role in the rescue of blocked DNA replication forks via replication fork reversal (RFR). RuvA specifically binds to HJ cruciform DNA, conferring on it an open structure. The RuvB hexamer acts as an ATP-dependent pump, pulling dsDNA into and through the RuvAB complex. HJ branch migration allows RuvC to scan DNA until it finds its consensus sequence, where it cleaves and resolves the cruciform DNA.</text>
</comment>
<keyword evidence="1 6" id="KW-0963">Cytoplasm</keyword>
<feature type="domain" description="Helix-hairpin-helix DNA-binding motif class 1" evidence="7">
    <location>
        <begin position="72"/>
        <end position="91"/>
    </location>
</feature>
<keyword evidence="5 6" id="KW-0234">DNA repair</keyword>
<keyword evidence="8" id="KW-0547">Nucleotide-binding</keyword>
<accession>A0A0C5WK97</accession>
<dbReference type="GO" id="GO:0000400">
    <property type="term" value="F:four-way junction DNA binding"/>
    <property type="evidence" value="ECO:0007669"/>
    <property type="project" value="UniProtKB-UniRule"/>
</dbReference>
<keyword evidence="8" id="KW-0378">Hydrolase</keyword>
<comment type="caution">
    <text evidence="6">Lacks conserved residue(s) required for the propagation of feature annotation.</text>
</comment>
<dbReference type="InterPro" id="IPR012340">
    <property type="entry name" value="NA-bd_OB-fold"/>
</dbReference>
<dbReference type="InterPro" id="IPR011114">
    <property type="entry name" value="RuvA_C"/>
</dbReference>
<keyword evidence="8" id="KW-0347">Helicase</keyword>
<dbReference type="Pfam" id="PF01330">
    <property type="entry name" value="RuvA_N"/>
    <property type="match status" value="1"/>
</dbReference>
<organism evidence="8 9">
    <name type="scientific">Siansivirga zeaxanthinifaciens CC-SAMT-1</name>
    <dbReference type="NCBI Taxonomy" id="1454006"/>
    <lineage>
        <taxon>Bacteria</taxon>
        <taxon>Pseudomonadati</taxon>
        <taxon>Bacteroidota</taxon>
        <taxon>Flavobacteriia</taxon>
        <taxon>Flavobacteriales</taxon>
        <taxon>Flavobacteriaceae</taxon>
        <taxon>Siansivirga</taxon>
    </lineage>
</organism>
<dbReference type="GO" id="GO:0048476">
    <property type="term" value="C:Holliday junction resolvase complex"/>
    <property type="evidence" value="ECO:0007669"/>
    <property type="project" value="UniProtKB-UniRule"/>
</dbReference>
<reference evidence="8 9" key="1">
    <citation type="submission" date="2014-02" db="EMBL/GenBank/DDBJ databases">
        <authorList>
            <person name="Young C.-C."/>
            <person name="Hameed A."/>
            <person name="Huang H.-C."/>
            <person name="Shahina M."/>
        </authorList>
    </citation>
    <scope>NUCLEOTIDE SEQUENCE [LARGE SCALE GENOMIC DNA]</scope>
    <source>
        <strain evidence="8 9">CC-SAMT-1</strain>
    </source>
</reference>
<dbReference type="Gene3D" id="2.40.50.140">
    <property type="entry name" value="Nucleic acid-binding proteins"/>
    <property type="match status" value="1"/>
</dbReference>
<dbReference type="STRING" id="1454006.AW14_05440"/>